<dbReference type="InterPro" id="IPR032466">
    <property type="entry name" value="Metal_Hydrolase"/>
</dbReference>
<dbReference type="NCBIfam" id="TIGR00010">
    <property type="entry name" value="YchF/TatD family DNA exonuclease"/>
    <property type="match status" value="1"/>
</dbReference>
<dbReference type="AlphaFoldDB" id="A0A2P2E7Y7"/>
<keyword evidence="2 4" id="KW-0479">Metal-binding</keyword>
<proteinExistence type="inferred from homology"/>
<comment type="similarity">
    <text evidence="1">Belongs to the metallo-dependent hydrolases superfamily. TatD-type hydrolase family.</text>
</comment>
<dbReference type="Proteomes" id="UP000245086">
    <property type="component" value="Unassembled WGS sequence"/>
</dbReference>
<dbReference type="GO" id="GO:0051499">
    <property type="term" value="F:D-aminoacyl-tRNA deacylase activity"/>
    <property type="evidence" value="ECO:0007669"/>
    <property type="project" value="UniProtKB-EC"/>
</dbReference>
<dbReference type="InterPro" id="IPR001130">
    <property type="entry name" value="TatD-like"/>
</dbReference>
<evidence type="ECO:0000313" key="5">
    <source>
        <dbReference type="EMBL" id="GBF57176.1"/>
    </source>
</evidence>
<protein>
    <submittedName>
        <fullName evidence="5">D-aminoacyl-tRNA deacylase</fullName>
        <ecNumber evidence="5">3.1.1.96</ecNumber>
    </submittedName>
</protein>
<dbReference type="GO" id="GO:0005829">
    <property type="term" value="C:cytosol"/>
    <property type="evidence" value="ECO:0007669"/>
    <property type="project" value="TreeGrafter"/>
</dbReference>
<evidence type="ECO:0000313" key="6">
    <source>
        <dbReference type="Proteomes" id="UP000245086"/>
    </source>
</evidence>
<name>A0A2P2E7Y7_9PROT</name>
<evidence type="ECO:0000256" key="4">
    <source>
        <dbReference type="PIRSR" id="PIRSR005902-1"/>
    </source>
</evidence>
<dbReference type="Pfam" id="PF01026">
    <property type="entry name" value="TatD_DNase"/>
    <property type="match status" value="1"/>
</dbReference>
<keyword evidence="3 5" id="KW-0378">Hydrolase</keyword>
<dbReference type="RefSeq" id="WP_108984051.1">
    <property type="nucleotide sequence ID" value="NZ_BFBR01000002.1"/>
</dbReference>
<feature type="binding site" evidence="4">
    <location>
        <position position="203"/>
    </location>
    <ligand>
        <name>a divalent metal cation</name>
        <dbReference type="ChEBI" id="CHEBI:60240"/>
        <label>1</label>
    </ligand>
</feature>
<dbReference type="OrthoDB" id="9810005at2"/>
<dbReference type="SUPFAM" id="SSF51556">
    <property type="entry name" value="Metallo-dependent hydrolases"/>
    <property type="match status" value="1"/>
</dbReference>
<feature type="binding site" evidence="4">
    <location>
        <position position="127"/>
    </location>
    <ligand>
        <name>a divalent metal cation</name>
        <dbReference type="ChEBI" id="CHEBI:60240"/>
        <label>2</label>
    </ligand>
</feature>
<dbReference type="Gene3D" id="3.20.20.140">
    <property type="entry name" value="Metal-dependent hydrolases"/>
    <property type="match status" value="1"/>
</dbReference>
<dbReference type="InterPro" id="IPR015991">
    <property type="entry name" value="TatD/YcfH-like"/>
</dbReference>
<dbReference type="EMBL" id="BFBR01000002">
    <property type="protein sequence ID" value="GBF57176.1"/>
    <property type="molecule type" value="Genomic_DNA"/>
</dbReference>
<keyword evidence="6" id="KW-1185">Reference proteome</keyword>
<feature type="binding site" evidence="4">
    <location>
        <position position="5"/>
    </location>
    <ligand>
        <name>a divalent metal cation</name>
        <dbReference type="ChEBI" id="CHEBI:60240"/>
        <label>1</label>
    </ligand>
</feature>
<dbReference type="GO" id="GO:0004536">
    <property type="term" value="F:DNA nuclease activity"/>
    <property type="evidence" value="ECO:0007669"/>
    <property type="project" value="InterPro"/>
</dbReference>
<dbReference type="FunFam" id="3.20.20.140:FF:000005">
    <property type="entry name" value="TatD family hydrolase"/>
    <property type="match status" value="1"/>
</dbReference>
<reference evidence="5 6" key="1">
    <citation type="journal article" date="2018" name="Genome Announc.">
        <title>Draft Genome Sequence of "Candidatus Phycosocius bacilliformis," an Alphaproteobacterial Ectosymbiont of the Hydrocarbon-Producing Green Alga Botryococcus braunii.</title>
        <authorList>
            <person name="Tanabe Y."/>
            <person name="Yamaguchi H."/>
            <person name="Watanabe M.M."/>
        </authorList>
    </citation>
    <scope>NUCLEOTIDE SEQUENCE [LARGE SCALE GENOMIC DNA]</scope>
    <source>
        <strain evidence="5 6">BOTRYCO-2</strain>
    </source>
</reference>
<dbReference type="PIRSF" id="PIRSF005902">
    <property type="entry name" value="DNase_TatD"/>
    <property type="match status" value="1"/>
</dbReference>
<organism evidence="5 6">
    <name type="scientific">Candidatus Phycosocius bacilliformis</name>
    <dbReference type="NCBI Taxonomy" id="1445552"/>
    <lineage>
        <taxon>Bacteria</taxon>
        <taxon>Pseudomonadati</taxon>
        <taxon>Pseudomonadota</taxon>
        <taxon>Alphaproteobacteria</taxon>
        <taxon>Caulobacterales</taxon>
        <taxon>Caulobacterales incertae sedis</taxon>
        <taxon>Candidatus Phycosocius</taxon>
    </lineage>
</organism>
<dbReference type="PANTHER" id="PTHR46124:SF2">
    <property type="entry name" value="D-AMINOACYL-TRNA DEACYLASE"/>
    <property type="match status" value="1"/>
</dbReference>
<dbReference type="PROSITE" id="PS01090">
    <property type="entry name" value="TATD_2"/>
    <property type="match status" value="1"/>
</dbReference>
<dbReference type="CDD" id="cd01310">
    <property type="entry name" value="TatD_DNAse"/>
    <property type="match status" value="1"/>
</dbReference>
<comment type="caution">
    <text evidence="5">The sequence shown here is derived from an EMBL/GenBank/DDBJ whole genome shotgun (WGS) entry which is preliminary data.</text>
</comment>
<evidence type="ECO:0000256" key="1">
    <source>
        <dbReference type="ARBA" id="ARBA00009275"/>
    </source>
</evidence>
<dbReference type="GO" id="GO:0046872">
    <property type="term" value="F:metal ion binding"/>
    <property type="evidence" value="ECO:0007669"/>
    <property type="project" value="UniProtKB-KW"/>
</dbReference>
<dbReference type="EC" id="3.1.1.96" evidence="5"/>
<dbReference type="InterPro" id="IPR018228">
    <property type="entry name" value="DNase_TatD-rel_CS"/>
</dbReference>
<evidence type="ECO:0000256" key="3">
    <source>
        <dbReference type="ARBA" id="ARBA00022801"/>
    </source>
</evidence>
<evidence type="ECO:0000256" key="2">
    <source>
        <dbReference type="ARBA" id="ARBA00022723"/>
    </source>
</evidence>
<accession>A0A2P2E7Y7</accession>
<dbReference type="PANTHER" id="PTHR46124">
    <property type="entry name" value="D-AMINOACYL-TRNA DEACYLASE"/>
    <property type="match status" value="1"/>
</dbReference>
<gene>
    <name evidence="5" type="primary">dtd3</name>
    <name evidence="5" type="ORF">PbB2_00836</name>
</gene>
<feature type="binding site" evidence="4">
    <location>
        <position position="91"/>
    </location>
    <ligand>
        <name>a divalent metal cation</name>
        <dbReference type="ChEBI" id="CHEBI:60240"/>
        <label>1</label>
    </ligand>
</feature>
<feature type="binding site" evidence="4">
    <location>
        <position position="153"/>
    </location>
    <ligand>
        <name>a divalent metal cation</name>
        <dbReference type="ChEBI" id="CHEBI:60240"/>
        <label>2</label>
    </ligand>
</feature>
<sequence>MIDSHVNLHHEAFGPDLEAVLARADQAGVHAMLTICDKMASLPAIAAISAQHSHIWHSVGVHPHYADEHQHIGVEDLLAGCNHAKAIGVGETGLDFHYGYSGEAEQVRLFRVHIEVARQTGLPLIVHTRQADDLTADILESEMEKGPFKILLHCYTSGLDLLARGLKLGAYVSFSGIATFKNAHDVRAAVAQVPLDRVLIETDCPYLAPVPVRGQRNEPAFLPHVSQFLASLYAMAPEAFADQADRNFLALFEKAAG</sequence>